<keyword evidence="1" id="KW-1133">Transmembrane helix</keyword>
<evidence type="ECO:0000313" key="3">
    <source>
        <dbReference type="Proteomes" id="UP000037151"/>
    </source>
</evidence>
<reference evidence="3" key="1">
    <citation type="submission" date="2014-07" db="EMBL/GenBank/DDBJ databases">
        <title>Genome sequencing of plant-pathogenic Streptomyces species.</title>
        <authorList>
            <person name="Harrison J."/>
            <person name="Sapp M."/>
            <person name="Thwaites R."/>
            <person name="Studholme D.J."/>
        </authorList>
    </citation>
    <scope>NUCLEOTIDE SEQUENCE [LARGE SCALE GENOMIC DNA]</scope>
    <source>
        <strain evidence="3">NCPPB 4445</strain>
    </source>
</reference>
<feature type="transmembrane region" description="Helical" evidence="1">
    <location>
        <begin position="33"/>
        <end position="61"/>
    </location>
</feature>
<protein>
    <submittedName>
        <fullName evidence="2">Uncharacterized protein</fullName>
    </submittedName>
</protein>
<gene>
    <name evidence="2" type="ORF">IQ63_04240</name>
</gene>
<sequence>MSGLPAGVAVQPETYVRLYGPWRPSRPEPGCSAMALAAFAVWMPTLVSVAWMTLVVGLGVLMGVVDGLSYVAYLAAGVAVLAGLALIPPLRRLALPVRMLVLGLLALPVPVGVVMWTAVMLG</sequence>
<comment type="caution">
    <text evidence="2">The sequence shown here is derived from an EMBL/GenBank/DDBJ whole genome shotgun (WGS) entry which is preliminary data.</text>
</comment>
<dbReference type="PATRIC" id="fig|42234.21.peg.873"/>
<dbReference type="Proteomes" id="UP000037151">
    <property type="component" value="Unassembled WGS sequence"/>
</dbReference>
<accession>A0A0L0KMZ3</accession>
<keyword evidence="1" id="KW-0472">Membrane</keyword>
<evidence type="ECO:0000256" key="1">
    <source>
        <dbReference type="SAM" id="Phobius"/>
    </source>
</evidence>
<feature type="transmembrane region" description="Helical" evidence="1">
    <location>
        <begin position="67"/>
        <end position="87"/>
    </location>
</feature>
<proteinExistence type="predicted"/>
<name>A0A0L0KMZ3_9ACTN</name>
<dbReference type="AlphaFoldDB" id="A0A0L0KMZ3"/>
<keyword evidence="1" id="KW-0812">Transmembrane</keyword>
<evidence type="ECO:0000313" key="2">
    <source>
        <dbReference type="EMBL" id="KND39208.1"/>
    </source>
</evidence>
<organism evidence="2 3">
    <name type="scientific">Streptomyces acidiscabies</name>
    <dbReference type="NCBI Taxonomy" id="42234"/>
    <lineage>
        <taxon>Bacteria</taxon>
        <taxon>Bacillati</taxon>
        <taxon>Actinomycetota</taxon>
        <taxon>Actinomycetes</taxon>
        <taxon>Kitasatosporales</taxon>
        <taxon>Streptomycetaceae</taxon>
        <taxon>Streptomyces</taxon>
    </lineage>
</organism>
<dbReference type="EMBL" id="JPPY01000028">
    <property type="protein sequence ID" value="KND39208.1"/>
    <property type="molecule type" value="Genomic_DNA"/>
</dbReference>
<feature type="transmembrane region" description="Helical" evidence="1">
    <location>
        <begin position="99"/>
        <end position="119"/>
    </location>
</feature>